<keyword evidence="4" id="KW-0653">Protein transport</keyword>
<keyword evidence="1" id="KW-0813">Transport</keyword>
<evidence type="ECO:0000256" key="9">
    <source>
        <dbReference type="SAM" id="Phobius"/>
    </source>
</evidence>
<protein>
    <recommendedName>
        <fullName evidence="10">Protein translocase subunit SecDF P1 domain-containing protein</fullName>
    </recommendedName>
</protein>
<dbReference type="InterPro" id="IPR048631">
    <property type="entry name" value="SecD_1st"/>
</dbReference>
<dbReference type="Gene3D" id="3.30.70.3220">
    <property type="match status" value="1"/>
</dbReference>
<feature type="compositionally biased region" description="Polar residues" evidence="8">
    <location>
        <begin position="12"/>
        <end position="23"/>
    </location>
</feature>
<evidence type="ECO:0000256" key="6">
    <source>
        <dbReference type="ARBA" id="ARBA00023010"/>
    </source>
</evidence>
<keyword evidence="5 9" id="KW-1133">Transmembrane helix</keyword>
<feature type="transmembrane region" description="Helical" evidence="9">
    <location>
        <begin position="188"/>
        <end position="209"/>
    </location>
</feature>
<sequence length="312" mass="33472">MVGPVRRARQYRNGSKGCQTTLPSRHRRRRSVDAVHTAAVATGAVSPCGDARGGGGSGWNGTCVVSEPPQPGSCPKPPQPSSPRPTEHHRSPTGAGRQPAPVPALGPKSPRRRSPSGRSPVRAAGPPPSRPRLPKDARRISLTPVGRARRLPHSFCVMHAGPYGVAFPARPAVLCPGKPMTRTDQWKLAGVLLATGLAIFYLFPSFRFYSLTPAQRAALPAAELSDLRKKAIHLGLDLQGGMHLVLEVDKSKLSAAEAKDAVDRAMEVLRRRVDEFGVAEPLIQREGEDRIAVQLPGLTDRQRAMDLIGKTA</sequence>
<reference evidence="11 12" key="1">
    <citation type="journal article" date="2019" name="Nat. Microbiol.">
        <title>Mediterranean grassland soil C-N compound turnover is dependent on rainfall and depth, and is mediated by genomically divergent microorganisms.</title>
        <authorList>
            <person name="Diamond S."/>
            <person name="Andeer P.F."/>
            <person name="Li Z."/>
            <person name="Crits-Christoph A."/>
            <person name="Burstein D."/>
            <person name="Anantharaman K."/>
            <person name="Lane K.R."/>
            <person name="Thomas B.C."/>
            <person name="Pan C."/>
            <person name="Northen T.R."/>
            <person name="Banfield J.F."/>
        </authorList>
    </citation>
    <scope>NUCLEOTIDE SEQUENCE [LARGE SCALE GENOMIC DNA]</scope>
    <source>
        <strain evidence="11">WS_11</strain>
    </source>
</reference>
<name>A0A538U1K3_UNCEI</name>
<keyword evidence="2" id="KW-1003">Cell membrane</keyword>
<feature type="region of interest" description="Disordered" evidence="8">
    <location>
        <begin position="59"/>
        <end position="144"/>
    </location>
</feature>
<evidence type="ECO:0000313" key="12">
    <source>
        <dbReference type="Proteomes" id="UP000319771"/>
    </source>
</evidence>
<evidence type="ECO:0000256" key="7">
    <source>
        <dbReference type="ARBA" id="ARBA00023136"/>
    </source>
</evidence>
<dbReference type="InterPro" id="IPR022813">
    <property type="entry name" value="SecD/SecF_arch_bac"/>
</dbReference>
<organism evidence="11 12">
    <name type="scientific">Eiseniibacteriota bacterium</name>
    <dbReference type="NCBI Taxonomy" id="2212470"/>
    <lineage>
        <taxon>Bacteria</taxon>
        <taxon>Candidatus Eiseniibacteriota</taxon>
    </lineage>
</organism>
<feature type="region of interest" description="Disordered" evidence="8">
    <location>
        <begin position="1"/>
        <end position="31"/>
    </location>
</feature>
<feature type="domain" description="Protein translocase subunit SecDF P1" evidence="10">
    <location>
        <begin position="262"/>
        <end position="312"/>
    </location>
</feature>
<dbReference type="EMBL" id="VBPB01000285">
    <property type="protein sequence ID" value="TMQ69743.1"/>
    <property type="molecule type" value="Genomic_DNA"/>
</dbReference>
<dbReference type="AlphaFoldDB" id="A0A538U1K3"/>
<accession>A0A538U1K3</accession>
<keyword evidence="7 9" id="KW-0472">Membrane</keyword>
<feature type="non-terminal residue" evidence="11">
    <location>
        <position position="312"/>
    </location>
</feature>
<evidence type="ECO:0000256" key="5">
    <source>
        <dbReference type="ARBA" id="ARBA00022989"/>
    </source>
</evidence>
<gene>
    <name evidence="11" type="ORF">E6K81_14240</name>
</gene>
<keyword evidence="6" id="KW-0811">Translocation</keyword>
<feature type="compositionally biased region" description="Basic residues" evidence="8">
    <location>
        <begin position="1"/>
        <end position="10"/>
    </location>
</feature>
<dbReference type="GO" id="GO:0005886">
    <property type="term" value="C:plasma membrane"/>
    <property type="evidence" value="ECO:0007669"/>
    <property type="project" value="TreeGrafter"/>
</dbReference>
<evidence type="ECO:0000313" key="11">
    <source>
        <dbReference type="EMBL" id="TMQ69743.1"/>
    </source>
</evidence>
<evidence type="ECO:0000256" key="3">
    <source>
        <dbReference type="ARBA" id="ARBA00022692"/>
    </source>
</evidence>
<proteinExistence type="predicted"/>
<evidence type="ECO:0000259" key="10">
    <source>
        <dbReference type="Pfam" id="PF21760"/>
    </source>
</evidence>
<evidence type="ECO:0000256" key="1">
    <source>
        <dbReference type="ARBA" id="ARBA00022448"/>
    </source>
</evidence>
<dbReference type="GO" id="GO:0015031">
    <property type="term" value="P:protein transport"/>
    <property type="evidence" value="ECO:0007669"/>
    <property type="project" value="UniProtKB-KW"/>
</dbReference>
<dbReference type="Proteomes" id="UP000319771">
    <property type="component" value="Unassembled WGS sequence"/>
</dbReference>
<dbReference type="PANTHER" id="PTHR30081">
    <property type="entry name" value="PROTEIN-EXPORT MEMBRANE PROTEIN SEC"/>
    <property type="match status" value="1"/>
</dbReference>
<evidence type="ECO:0000256" key="8">
    <source>
        <dbReference type="SAM" id="MobiDB-lite"/>
    </source>
</evidence>
<dbReference type="Pfam" id="PF21760">
    <property type="entry name" value="SecD_1st"/>
    <property type="match status" value="1"/>
</dbReference>
<evidence type="ECO:0000256" key="2">
    <source>
        <dbReference type="ARBA" id="ARBA00022475"/>
    </source>
</evidence>
<comment type="caution">
    <text evidence="11">The sequence shown here is derived from an EMBL/GenBank/DDBJ whole genome shotgun (WGS) entry which is preliminary data.</text>
</comment>
<dbReference type="PANTHER" id="PTHR30081:SF8">
    <property type="entry name" value="PROTEIN TRANSLOCASE SUBUNIT SECF"/>
    <property type="match status" value="1"/>
</dbReference>
<keyword evidence="3 9" id="KW-0812">Transmembrane</keyword>
<dbReference type="InterPro" id="IPR022646">
    <property type="entry name" value="SecD/SecF_CS"/>
</dbReference>
<feature type="compositionally biased region" description="Pro residues" evidence="8">
    <location>
        <begin position="68"/>
        <end position="83"/>
    </location>
</feature>
<evidence type="ECO:0000256" key="4">
    <source>
        <dbReference type="ARBA" id="ARBA00022927"/>
    </source>
</evidence>
<dbReference type="Pfam" id="PF07549">
    <property type="entry name" value="Sec_GG"/>
    <property type="match status" value="1"/>
</dbReference>